<evidence type="ECO:0000259" key="2">
    <source>
        <dbReference type="PROSITE" id="PS51192"/>
    </source>
</evidence>
<evidence type="ECO:0000313" key="5">
    <source>
        <dbReference type="Proteomes" id="UP000175989"/>
    </source>
</evidence>
<name>A0A1E7WG62_9BURK</name>
<reference evidence="5" key="1">
    <citation type="journal article" date="2016" name="Front. Microbiol.">
        <title>Molecular Keys to the Janthinobacterium and Duganella spp. Interaction with the Plant Pathogen Fusarium graminearum.</title>
        <authorList>
            <person name="Haack F.S."/>
            <person name="Poehlein A."/>
            <person name="Kroger C."/>
            <person name="Voigt C.A."/>
            <person name="Piepenbring M."/>
            <person name="Bode H.B."/>
            <person name="Daniel R."/>
            <person name="Schafer W."/>
            <person name="Streit W.R."/>
        </authorList>
    </citation>
    <scope>NUCLEOTIDE SEQUENCE [LARGE SCALE GENOMIC DNA]</scope>
    <source>
        <strain evidence="5">T54</strain>
    </source>
</reference>
<keyword evidence="5" id="KW-1185">Reference proteome</keyword>
<proteinExistence type="predicted"/>
<dbReference type="RefSeq" id="WP_229255417.1">
    <property type="nucleotide sequence ID" value="NZ_LROM01000098.1"/>
</dbReference>
<dbReference type="Pfam" id="PF00176">
    <property type="entry name" value="SNF2-rel_dom"/>
    <property type="match status" value="1"/>
</dbReference>
<dbReference type="InterPro" id="IPR014001">
    <property type="entry name" value="Helicase_ATP-bd"/>
</dbReference>
<dbReference type="Pfam" id="PF00271">
    <property type="entry name" value="Helicase_C"/>
    <property type="match status" value="1"/>
</dbReference>
<dbReference type="GO" id="GO:0005524">
    <property type="term" value="F:ATP binding"/>
    <property type="evidence" value="ECO:0007669"/>
    <property type="project" value="InterPro"/>
</dbReference>
<dbReference type="SMART" id="SM00490">
    <property type="entry name" value="HELICc"/>
    <property type="match status" value="1"/>
</dbReference>
<dbReference type="SUPFAM" id="SSF52980">
    <property type="entry name" value="Restriction endonuclease-like"/>
    <property type="match status" value="1"/>
</dbReference>
<dbReference type="InterPro" id="IPR007560">
    <property type="entry name" value="Restrct_endonuc_IV_Mrr"/>
</dbReference>
<dbReference type="InterPro" id="IPR000330">
    <property type="entry name" value="SNF2_N"/>
</dbReference>
<dbReference type="PROSITE" id="PS51194">
    <property type="entry name" value="HELICASE_CTER"/>
    <property type="match status" value="1"/>
</dbReference>
<dbReference type="SUPFAM" id="SSF52540">
    <property type="entry name" value="P-loop containing nucleoside triphosphate hydrolases"/>
    <property type="match status" value="2"/>
</dbReference>
<comment type="caution">
    <text evidence="4">The sequence shown here is derived from an EMBL/GenBank/DDBJ whole genome shotgun (WGS) entry which is preliminary data.</text>
</comment>
<dbReference type="InterPro" id="IPR001650">
    <property type="entry name" value="Helicase_C-like"/>
</dbReference>
<organism evidence="4 5">
    <name type="scientific">Duganella phyllosphaerae</name>
    <dbReference type="NCBI Taxonomy" id="762836"/>
    <lineage>
        <taxon>Bacteria</taxon>
        <taxon>Pseudomonadati</taxon>
        <taxon>Pseudomonadota</taxon>
        <taxon>Betaproteobacteria</taxon>
        <taxon>Burkholderiales</taxon>
        <taxon>Oxalobacteraceae</taxon>
        <taxon>Telluria group</taxon>
        <taxon>Duganella</taxon>
    </lineage>
</organism>
<dbReference type="GO" id="GO:0004519">
    <property type="term" value="F:endonuclease activity"/>
    <property type="evidence" value="ECO:0007669"/>
    <property type="project" value="InterPro"/>
</dbReference>
<dbReference type="GO" id="GO:0009307">
    <property type="term" value="P:DNA restriction-modification system"/>
    <property type="evidence" value="ECO:0007669"/>
    <property type="project" value="InterPro"/>
</dbReference>
<evidence type="ECO:0000313" key="4">
    <source>
        <dbReference type="EMBL" id="OEZ97418.1"/>
    </source>
</evidence>
<feature type="domain" description="Helicase C-terminal" evidence="3">
    <location>
        <begin position="932"/>
        <end position="1098"/>
    </location>
</feature>
<evidence type="ECO:0000259" key="3">
    <source>
        <dbReference type="PROSITE" id="PS51194"/>
    </source>
</evidence>
<dbReference type="Gene3D" id="3.40.50.10810">
    <property type="entry name" value="Tandem AAA-ATPase domain"/>
    <property type="match status" value="1"/>
</dbReference>
<dbReference type="InterPro" id="IPR011335">
    <property type="entry name" value="Restrct_endonuc-II-like"/>
</dbReference>
<dbReference type="PANTHER" id="PTHR10799">
    <property type="entry name" value="SNF2/RAD54 HELICASE FAMILY"/>
    <property type="match status" value="1"/>
</dbReference>
<dbReference type="CDD" id="cd18793">
    <property type="entry name" value="SF2_C_SNF"/>
    <property type="match status" value="1"/>
</dbReference>
<dbReference type="Pfam" id="PF04471">
    <property type="entry name" value="Mrr_cat"/>
    <property type="match status" value="1"/>
</dbReference>
<dbReference type="PROSITE" id="PS51192">
    <property type="entry name" value="HELICASE_ATP_BIND_1"/>
    <property type="match status" value="1"/>
</dbReference>
<dbReference type="Proteomes" id="UP000175989">
    <property type="component" value="Unassembled WGS sequence"/>
</dbReference>
<dbReference type="InterPro" id="IPR011856">
    <property type="entry name" value="tRNA_endonuc-like_dom_sf"/>
</dbReference>
<gene>
    <name evidence="4" type="primary">rapA_1</name>
    <name evidence="4" type="ORF">DUPY_36190</name>
</gene>
<dbReference type="PATRIC" id="fig|762836.4.peg.3728"/>
<evidence type="ECO:0000256" key="1">
    <source>
        <dbReference type="ARBA" id="ARBA00022801"/>
    </source>
</evidence>
<keyword evidence="1" id="KW-0378">Hydrolase</keyword>
<dbReference type="SMART" id="SM00487">
    <property type="entry name" value="DEXDc"/>
    <property type="match status" value="1"/>
</dbReference>
<protein>
    <submittedName>
        <fullName evidence="4">RNA polymerase-associated protein RapA</fullName>
    </submittedName>
</protein>
<sequence length="1256" mass="138594">MWSPFQSKDKGASRAAPQAGHALLIAWDRDGAQFAADPPFDDWLSAPMSFGVGVELALLLRQLEEEGFVESRDGVAHLPWSSYYALLESPDHGGEIGLLGLPMQQAWKPILSSSGTLADSDFSVAVQGWLDPHGRRPNGNVVVEGAVLTSGGKSAILDEAVWRTMRAIAEQRERGAGERSPDVNKRDWSAIRTHASRAGADLADYLRKTVVLTPERLRIDLRKGDIAGDKLVEVIPGFDGAPPRWLEMFDRLDAVPERYEIPDGNGLVHVLLSEEARTVLREIRRMPGRRVAGERAEAFVRNPFATLGPDAAKVIDPEQFERAREDAGIVFARFTAKFSRDETGHLFEVALMVEETLRGAIQAELLKFEGSSQLESFLKKLDSKMAAGAQCCHWQGFDLEILGDTPAQAATLREALADWRQPKLISATDIFDLSKYSERVGGFGVEKPYYSPFIAKKSEDAGWFPENVDLGFCFTPDGGDETVAIALNDRNLGAFRDELNKARQEKRETFDFPGCPKPVPVRWAIDALETFGTVRDDVEKGTFDPKKNPIKARTTERKGLVVKPNVDALDYEERRGILAALGEPPALPSSLLGHIILKEHQLHGVAWLQHLWRHSPAACRGALLADDMGLGKTIQLLTFIAAAIEREPGIDPFLVVAPVSLLENWKEEIAKFFAPGAMRVLTLYGPDLASKRVPKAALDESLIQAGSPKLLSPGWLGSANVVLTTYETLRDLEFSLAAQRWSAMICDEAQKIKNPNALVTRAAKKQNARLKIACTGTPVENTLTDIWCLFDFVQPGLLGALKDFGSKYRKPIESETEDEKVRIEELRALIEPQKLRRTKAEVAKDLPKKLEFAGCRALPLSQRQRALYADAIAQFRARPGGRQASGMQSPLGLLQYLRRLCSDPRPPGQLSTESDSLADIERHSPKMAWMLGHLQTVKKTGEKVIVFCEFRDLQRTLQRAIADRFGFTPDVINGDTSADSANANNRQKRIRAFQEKPGFGVIVLSPLAVGFGVNIQAANHVIHFTRTWNPAKEDQATDRAYRIGQERDVHVYYPVVVAHDFLTFDAKLDKLLDKKRELSADMLNGAGDVSPADFGDLEAPDGGNAFSNEPLTTDDMGSLDGDAFEAFCALLWSKMGYSRTIKTKRVGDGGIDVVAIKRNEGALIQCKSSVVENKELGWEGVKDVSAGSAAYAARYPGIAFSLVAVTNRRFNKTARTQAAVLNVQLIEVDQLAEMLTRYPMKRGELERFLLASWSAG</sequence>
<dbReference type="InterPro" id="IPR038718">
    <property type="entry name" value="SNF2-like_sf"/>
</dbReference>
<dbReference type="GO" id="GO:0004386">
    <property type="term" value="F:helicase activity"/>
    <property type="evidence" value="ECO:0007669"/>
    <property type="project" value="UniProtKB-KW"/>
</dbReference>
<dbReference type="GO" id="GO:0003677">
    <property type="term" value="F:DNA binding"/>
    <property type="evidence" value="ECO:0007669"/>
    <property type="project" value="InterPro"/>
</dbReference>
<dbReference type="InterPro" id="IPR049730">
    <property type="entry name" value="SNF2/RAD54-like_C"/>
</dbReference>
<accession>A0A1E7WG62</accession>
<dbReference type="GO" id="GO:0016787">
    <property type="term" value="F:hydrolase activity"/>
    <property type="evidence" value="ECO:0007669"/>
    <property type="project" value="UniProtKB-KW"/>
</dbReference>
<dbReference type="Gene3D" id="3.40.50.300">
    <property type="entry name" value="P-loop containing nucleotide triphosphate hydrolases"/>
    <property type="match status" value="1"/>
</dbReference>
<dbReference type="AlphaFoldDB" id="A0A1E7WG62"/>
<dbReference type="Gene3D" id="3.40.1350.10">
    <property type="match status" value="1"/>
</dbReference>
<dbReference type="InterPro" id="IPR027417">
    <property type="entry name" value="P-loop_NTPase"/>
</dbReference>
<feature type="domain" description="Helicase ATP-binding" evidence="2">
    <location>
        <begin position="613"/>
        <end position="796"/>
    </location>
</feature>
<dbReference type="EMBL" id="LROM01000098">
    <property type="protein sequence ID" value="OEZ97418.1"/>
    <property type="molecule type" value="Genomic_DNA"/>
</dbReference>